<keyword evidence="8" id="KW-1185">Reference proteome</keyword>
<keyword evidence="4 6" id="KW-1133">Transmembrane helix</keyword>
<evidence type="ECO:0000256" key="1">
    <source>
        <dbReference type="ARBA" id="ARBA00004141"/>
    </source>
</evidence>
<feature type="transmembrane region" description="Helical" evidence="6">
    <location>
        <begin position="134"/>
        <end position="155"/>
    </location>
</feature>
<gene>
    <name evidence="7" type="ORF">RQM59_11590</name>
</gene>
<dbReference type="PANTHER" id="PTHR31885">
    <property type="entry name" value="GH04784P"/>
    <property type="match status" value="1"/>
</dbReference>
<evidence type="ECO:0000256" key="6">
    <source>
        <dbReference type="SAM" id="Phobius"/>
    </source>
</evidence>
<dbReference type="InterPro" id="IPR012506">
    <property type="entry name" value="TMEM86B-like"/>
</dbReference>
<evidence type="ECO:0000256" key="3">
    <source>
        <dbReference type="ARBA" id="ARBA00022692"/>
    </source>
</evidence>
<proteinExistence type="inferred from homology"/>
<dbReference type="Pfam" id="PF07947">
    <property type="entry name" value="YhhN"/>
    <property type="match status" value="1"/>
</dbReference>
<sequence>MKSTKKIVASTFFLLVAATDIYAIITHNKEVEMIAKPLIATSLVTLYLVSVKKPNFWYVSALFFAFWGDVLLLFQDQFFIYGLASFLLAHVLLITVSSKFLNQVSIPKILLHSLPFVALLGGLIYTIYSGLGELLIPVIAYGIVISIFGVITFVIYTGKRSVENGWLFLGALTFIASDSILAINKFYYSTELLGISIMITYIIAQYLICRAMILKTT</sequence>
<feature type="transmembrane region" description="Helical" evidence="6">
    <location>
        <begin position="80"/>
        <end position="97"/>
    </location>
</feature>
<name>A0ABU3LHE3_9FLAO</name>
<evidence type="ECO:0000313" key="7">
    <source>
        <dbReference type="EMBL" id="MDT7833028.1"/>
    </source>
</evidence>
<keyword evidence="3 6" id="KW-0812">Transmembrane</keyword>
<comment type="subcellular location">
    <subcellularLocation>
        <location evidence="1">Membrane</location>
        <topology evidence="1">Multi-pass membrane protein</topology>
    </subcellularLocation>
</comment>
<dbReference type="PANTHER" id="PTHR31885:SF6">
    <property type="entry name" value="GH04784P"/>
    <property type="match status" value="1"/>
</dbReference>
<evidence type="ECO:0000313" key="8">
    <source>
        <dbReference type="Proteomes" id="UP001257277"/>
    </source>
</evidence>
<evidence type="ECO:0000256" key="2">
    <source>
        <dbReference type="ARBA" id="ARBA00007375"/>
    </source>
</evidence>
<keyword evidence="5 6" id="KW-0472">Membrane</keyword>
<evidence type="ECO:0000256" key="4">
    <source>
        <dbReference type="ARBA" id="ARBA00022989"/>
    </source>
</evidence>
<dbReference type="Proteomes" id="UP001257277">
    <property type="component" value="Unassembled WGS sequence"/>
</dbReference>
<protein>
    <submittedName>
        <fullName evidence="7">Lysoplasmalogenase</fullName>
    </submittedName>
</protein>
<accession>A0ABU3LHE3</accession>
<feature type="transmembrane region" description="Helical" evidence="6">
    <location>
        <begin position="109"/>
        <end position="128"/>
    </location>
</feature>
<comment type="similarity">
    <text evidence="2">Belongs to the TMEM86 family.</text>
</comment>
<organism evidence="7 8">
    <name type="scientific">Asprobacillus argus</name>
    <dbReference type="NCBI Taxonomy" id="3076534"/>
    <lineage>
        <taxon>Bacteria</taxon>
        <taxon>Pseudomonadati</taxon>
        <taxon>Bacteroidota</taxon>
        <taxon>Flavobacteriia</taxon>
        <taxon>Flavobacteriales</taxon>
        <taxon>Flavobacteriaceae</taxon>
        <taxon>Asprobacillus</taxon>
    </lineage>
</organism>
<dbReference type="RefSeq" id="WP_349242279.1">
    <property type="nucleotide sequence ID" value="NZ_JAVTTO010000004.1"/>
</dbReference>
<evidence type="ECO:0000256" key="5">
    <source>
        <dbReference type="ARBA" id="ARBA00023136"/>
    </source>
</evidence>
<dbReference type="EMBL" id="JAVTTO010000004">
    <property type="protein sequence ID" value="MDT7833028.1"/>
    <property type="molecule type" value="Genomic_DNA"/>
</dbReference>
<comment type="caution">
    <text evidence="7">The sequence shown here is derived from an EMBL/GenBank/DDBJ whole genome shotgun (WGS) entry which is preliminary data.</text>
</comment>
<feature type="transmembrane region" description="Helical" evidence="6">
    <location>
        <begin position="56"/>
        <end position="74"/>
    </location>
</feature>
<reference evidence="7 8" key="1">
    <citation type="submission" date="2023-09" db="EMBL/GenBank/DDBJ databases">
        <title>Novel taxa isolated from Blanes Bay.</title>
        <authorList>
            <person name="Rey-Velasco X."/>
            <person name="Lucena T."/>
        </authorList>
    </citation>
    <scope>NUCLEOTIDE SEQUENCE [LARGE SCALE GENOMIC DNA]</scope>
    <source>
        <strain evidence="7 8">S356</strain>
    </source>
</reference>
<feature type="transmembrane region" description="Helical" evidence="6">
    <location>
        <begin position="167"/>
        <end position="187"/>
    </location>
</feature>
<feature type="transmembrane region" description="Helical" evidence="6">
    <location>
        <begin position="193"/>
        <end position="213"/>
    </location>
</feature>
<feature type="transmembrane region" description="Helical" evidence="6">
    <location>
        <begin position="33"/>
        <end position="49"/>
    </location>
</feature>